<dbReference type="PROSITE" id="PS50042">
    <property type="entry name" value="CNMP_BINDING_3"/>
    <property type="match status" value="1"/>
</dbReference>
<dbReference type="PANTHER" id="PTHR24567:SF28">
    <property type="entry name" value="LISTERIOLYSIN REGULATORY PROTEIN"/>
    <property type="match status" value="1"/>
</dbReference>
<dbReference type="Gene3D" id="2.60.120.10">
    <property type="entry name" value="Jelly Rolls"/>
    <property type="match status" value="1"/>
</dbReference>
<dbReference type="GO" id="GO:0005829">
    <property type="term" value="C:cytosol"/>
    <property type="evidence" value="ECO:0007669"/>
    <property type="project" value="TreeGrafter"/>
</dbReference>
<protein>
    <submittedName>
        <fullName evidence="6">Crp/Fnr family transcriptional regulator</fullName>
    </submittedName>
</protein>
<dbReference type="Pfam" id="PF13545">
    <property type="entry name" value="HTH_Crp_2"/>
    <property type="match status" value="1"/>
</dbReference>
<dbReference type="RefSeq" id="WP_303686334.1">
    <property type="nucleotide sequence ID" value="NZ_CAJXYO010000049.1"/>
</dbReference>
<dbReference type="Pfam" id="PF00027">
    <property type="entry name" value="cNMP_binding"/>
    <property type="match status" value="1"/>
</dbReference>
<proteinExistence type="predicted"/>
<gene>
    <name evidence="6" type="ORF">A9Q93_05180</name>
</gene>
<name>A0A1Z8B3A0_9FLAO</name>
<dbReference type="InterPro" id="IPR000595">
    <property type="entry name" value="cNMP-bd_dom"/>
</dbReference>
<dbReference type="InterPro" id="IPR014710">
    <property type="entry name" value="RmlC-like_jellyroll"/>
</dbReference>
<dbReference type="GO" id="GO:0003700">
    <property type="term" value="F:DNA-binding transcription factor activity"/>
    <property type="evidence" value="ECO:0007669"/>
    <property type="project" value="TreeGrafter"/>
</dbReference>
<dbReference type="SMART" id="SM00100">
    <property type="entry name" value="cNMP"/>
    <property type="match status" value="1"/>
</dbReference>
<dbReference type="EMBL" id="MAAX01000084">
    <property type="protein sequence ID" value="OUS17072.1"/>
    <property type="molecule type" value="Genomic_DNA"/>
</dbReference>
<evidence type="ECO:0000256" key="3">
    <source>
        <dbReference type="ARBA" id="ARBA00023163"/>
    </source>
</evidence>
<evidence type="ECO:0000259" key="5">
    <source>
        <dbReference type="PROSITE" id="PS51063"/>
    </source>
</evidence>
<comment type="caution">
    <text evidence="6">The sequence shown here is derived from an EMBL/GenBank/DDBJ whole genome shotgun (WGS) entry which is preliminary data.</text>
</comment>
<dbReference type="SUPFAM" id="SSF46785">
    <property type="entry name" value="Winged helix' DNA-binding domain"/>
    <property type="match status" value="1"/>
</dbReference>
<evidence type="ECO:0000256" key="1">
    <source>
        <dbReference type="ARBA" id="ARBA00023015"/>
    </source>
</evidence>
<dbReference type="PANTHER" id="PTHR24567">
    <property type="entry name" value="CRP FAMILY TRANSCRIPTIONAL REGULATORY PROTEIN"/>
    <property type="match status" value="1"/>
</dbReference>
<dbReference type="SUPFAM" id="SSF51206">
    <property type="entry name" value="cAMP-binding domain-like"/>
    <property type="match status" value="1"/>
</dbReference>
<keyword evidence="3" id="KW-0804">Transcription</keyword>
<reference evidence="7" key="1">
    <citation type="journal article" date="2017" name="Proc. Natl. Acad. Sci. U.S.A.">
        <title>Simulation of Deepwater Horizon oil plume reveals substrate specialization within a complex community of hydrocarbon-degraders.</title>
        <authorList>
            <person name="Hu P."/>
            <person name="Dubinsky E.A."/>
            <person name="Probst A.J."/>
            <person name="Wang J."/>
            <person name="Sieber C.M.K."/>
            <person name="Tom L.M."/>
            <person name="Gardinali P."/>
            <person name="Banfield J.F."/>
            <person name="Atlas R.M."/>
            <person name="Andersen G.L."/>
        </authorList>
    </citation>
    <scope>NUCLEOTIDE SEQUENCE [LARGE SCALE GENOMIC DNA]</scope>
</reference>
<dbReference type="InterPro" id="IPR012318">
    <property type="entry name" value="HTH_CRP"/>
</dbReference>
<sequence>MSEHTEQRCENCIVRRLNTLKALTKEELKNISDSKETKTVKKGDPIFNEGDRLNGVFCVREGVSKLSKMSDNGKDQIVKLAKRGELLGQRSVITEQSTNLSAVALSDMTVCYIPKSHLKDNISNNIKFTNAILQQMANELKFADDVIVNMAQKNVKQRIAETLQYLEHTFGKDEEGYIKMILTREDIANVVGTAKEACIRQLTKFKKAGWISTDGKRIKIVDHKALYNTIEGFE</sequence>
<dbReference type="PROSITE" id="PS51063">
    <property type="entry name" value="HTH_CRP_2"/>
    <property type="match status" value="1"/>
</dbReference>
<evidence type="ECO:0000313" key="6">
    <source>
        <dbReference type="EMBL" id="OUS17072.1"/>
    </source>
</evidence>
<evidence type="ECO:0000256" key="2">
    <source>
        <dbReference type="ARBA" id="ARBA00023125"/>
    </source>
</evidence>
<evidence type="ECO:0000313" key="7">
    <source>
        <dbReference type="Proteomes" id="UP000196102"/>
    </source>
</evidence>
<dbReference type="CDD" id="cd00038">
    <property type="entry name" value="CAP_ED"/>
    <property type="match status" value="1"/>
</dbReference>
<dbReference type="SMART" id="SM00419">
    <property type="entry name" value="HTH_CRP"/>
    <property type="match status" value="1"/>
</dbReference>
<dbReference type="InterPro" id="IPR018490">
    <property type="entry name" value="cNMP-bd_dom_sf"/>
</dbReference>
<dbReference type="Proteomes" id="UP000196102">
    <property type="component" value="Unassembled WGS sequence"/>
</dbReference>
<dbReference type="InterPro" id="IPR036388">
    <property type="entry name" value="WH-like_DNA-bd_sf"/>
</dbReference>
<keyword evidence="2" id="KW-0238">DNA-binding</keyword>
<evidence type="ECO:0000259" key="4">
    <source>
        <dbReference type="PROSITE" id="PS50042"/>
    </source>
</evidence>
<dbReference type="InterPro" id="IPR036390">
    <property type="entry name" value="WH_DNA-bd_sf"/>
</dbReference>
<feature type="domain" description="HTH crp-type" evidence="5">
    <location>
        <begin position="153"/>
        <end position="224"/>
    </location>
</feature>
<dbReference type="Gene3D" id="1.10.10.10">
    <property type="entry name" value="Winged helix-like DNA-binding domain superfamily/Winged helix DNA-binding domain"/>
    <property type="match status" value="1"/>
</dbReference>
<feature type="domain" description="Cyclic nucleotide-binding" evidence="4">
    <location>
        <begin position="19"/>
        <end position="139"/>
    </location>
</feature>
<organism evidence="6 7">
    <name type="scientific">Nonlabens dokdonensis</name>
    <dbReference type="NCBI Taxonomy" id="328515"/>
    <lineage>
        <taxon>Bacteria</taxon>
        <taxon>Pseudomonadati</taxon>
        <taxon>Bacteroidota</taxon>
        <taxon>Flavobacteriia</taxon>
        <taxon>Flavobacteriales</taxon>
        <taxon>Flavobacteriaceae</taxon>
        <taxon>Nonlabens</taxon>
    </lineage>
</organism>
<dbReference type="InterPro" id="IPR050397">
    <property type="entry name" value="Env_Response_Regulators"/>
</dbReference>
<accession>A0A1Z8B3A0</accession>
<dbReference type="GO" id="GO:0003677">
    <property type="term" value="F:DNA binding"/>
    <property type="evidence" value="ECO:0007669"/>
    <property type="project" value="UniProtKB-KW"/>
</dbReference>
<keyword evidence="1" id="KW-0805">Transcription regulation</keyword>
<dbReference type="AlphaFoldDB" id="A0A1Z8B3A0"/>